<reference evidence="12 13" key="1">
    <citation type="journal article" date="2016" name="Genome Biol. Evol.">
        <title>Divergent and convergent evolution of fungal pathogenicity.</title>
        <authorList>
            <person name="Shang Y."/>
            <person name="Xiao G."/>
            <person name="Zheng P."/>
            <person name="Cen K."/>
            <person name="Zhan S."/>
            <person name="Wang C."/>
        </authorList>
    </citation>
    <scope>NUCLEOTIDE SEQUENCE [LARGE SCALE GENOMIC DNA]</scope>
    <source>
        <strain evidence="12 13">RCEF 1005</strain>
    </source>
</reference>
<sequence>MGWPYEFVSLTSEEKHARREVLDRYGFLAHCSALAPVLALGLTQLARLAYRYATGTLRGVGGQGVYAEIPNSPAIKARETTALSRLQTTWAKLSWWMGDDVRLAGTSWGRREEWILGLSWTAWLLLLCTLETGKDYFHVTKRFGIVAVSQLPIQYMLSLKAMNPFSWALASSHEQVNRYHRILGRIIYGLTMVHLILYNVYFIMASKWVNRFFAPAIFCGVLASLLFHAIAITAMKKIRDAAYRVFFITHLIGAFFAPTLLIFHAKSLRWYVIECCFIFLFDLAVRKRYSNVVLATIDAIPGTTLVKVTAPLPPGHLDAFRGAPGSHIYLSLPTEGRKDSVPSSQSALFDYSYNPYSVASLLEDADAIGFVVRTRRGAMSRVLVDYAAATPAAASPDEAKVRLCIEGPYGAMARKYRALLTSGASRVLFVAGGVGATFILPIFQAAQAEMPLARLQMVWAIRTAGDATWAVPASAAGGGKTVLSDERIQLFLTGGDAAAGDAEGGNGEGGSAVEMQPLPAARRSTLGGRARMRKAEQNRRRPDFGKIVDEAFRLSAQGTVAVVVCGPKEMADEVRRCVRPWVMKGRKVWYHNESFGW</sequence>
<evidence type="ECO:0000259" key="11">
    <source>
        <dbReference type="PROSITE" id="PS51384"/>
    </source>
</evidence>
<dbReference type="GO" id="GO:0015677">
    <property type="term" value="P:copper ion import"/>
    <property type="evidence" value="ECO:0007669"/>
    <property type="project" value="TreeGrafter"/>
</dbReference>
<dbReference type="SFLD" id="SFLDS00052">
    <property type="entry name" value="Ferric_Reductase_Domain"/>
    <property type="match status" value="1"/>
</dbReference>
<keyword evidence="5" id="KW-0249">Electron transport</keyword>
<evidence type="ECO:0000313" key="13">
    <source>
        <dbReference type="Proteomes" id="UP000076881"/>
    </source>
</evidence>
<keyword evidence="4 10" id="KW-0812">Transmembrane</keyword>
<organism evidence="12 13">
    <name type="scientific">Akanthomyces lecanii RCEF 1005</name>
    <dbReference type="NCBI Taxonomy" id="1081108"/>
    <lineage>
        <taxon>Eukaryota</taxon>
        <taxon>Fungi</taxon>
        <taxon>Dikarya</taxon>
        <taxon>Ascomycota</taxon>
        <taxon>Pezizomycotina</taxon>
        <taxon>Sordariomycetes</taxon>
        <taxon>Hypocreomycetidae</taxon>
        <taxon>Hypocreales</taxon>
        <taxon>Cordycipitaceae</taxon>
        <taxon>Akanthomyces</taxon>
        <taxon>Cordyceps confragosa</taxon>
    </lineage>
</organism>
<dbReference type="CDD" id="cd06186">
    <property type="entry name" value="NOX_Duox_like_FAD_NADP"/>
    <property type="match status" value="1"/>
</dbReference>
<keyword evidence="9 10" id="KW-0472">Membrane</keyword>
<keyword evidence="13" id="KW-1185">Reference proteome</keyword>
<dbReference type="Gene3D" id="3.40.50.80">
    <property type="entry name" value="Nucleotide-binding domain of ferredoxin-NADP reductase (FNR) module"/>
    <property type="match status" value="1"/>
</dbReference>
<evidence type="ECO:0000256" key="4">
    <source>
        <dbReference type="ARBA" id="ARBA00022692"/>
    </source>
</evidence>
<dbReference type="InterPro" id="IPR013130">
    <property type="entry name" value="Fe3_Rdtase_TM_dom"/>
</dbReference>
<feature type="transmembrane region" description="Helical" evidence="10">
    <location>
        <begin position="186"/>
        <end position="206"/>
    </location>
</feature>
<dbReference type="InterPro" id="IPR051410">
    <property type="entry name" value="Ferric/Cupric_Reductase"/>
</dbReference>
<dbReference type="InterPro" id="IPR000778">
    <property type="entry name" value="Cyt_b245_heavy_chain"/>
</dbReference>
<evidence type="ECO:0000256" key="8">
    <source>
        <dbReference type="ARBA" id="ARBA00023065"/>
    </source>
</evidence>
<evidence type="ECO:0000256" key="10">
    <source>
        <dbReference type="SAM" id="Phobius"/>
    </source>
</evidence>
<dbReference type="STRING" id="1081108.A0A168KRA9"/>
<dbReference type="Proteomes" id="UP000076881">
    <property type="component" value="Unassembled WGS sequence"/>
</dbReference>
<feature type="transmembrane region" description="Helical" evidence="10">
    <location>
        <begin position="268"/>
        <end position="285"/>
    </location>
</feature>
<dbReference type="Pfam" id="PF01794">
    <property type="entry name" value="Ferric_reduct"/>
    <property type="match status" value="1"/>
</dbReference>
<evidence type="ECO:0000256" key="3">
    <source>
        <dbReference type="ARBA" id="ARBA00022448"/>
    </source>
</evidence>
<evidence type="ECO:0000256" key="9">
    <source>
        <dbReference type="ARBA" id="ARBA00023136"/>
    </source>
</evidence>
<keyword evidence="8" id="KW-0406">Ion transport</keyword>
<protein>
    <submittedName>
        <fullName evidence="12">Flavoprotein transmembrane component</fullName>
    </submittedName>
</protein>
<evidence type="ECO:0000256" key="6">
    <source>
        <dbReference type="ARBA" id="ARBA00022989"/>
    </source>
</evidence>
<dbReference type="SFLD" id="SFLDG01168">
    <property type="entry name" value="Ferric_reductase_subgroup_(FRE"/>
    <property type="match status" value="1"/>
</dbReference>
<evidence type="ECO:0000256" key="2">
    <source>
        <dbReference type="ARBA" id="ARBA00006278"/>
    </source>
</evidence>
<feature type="transmembrane region" description="Helical" evidence="10">
    <location>
        <begin position="241"/>
        <end position="262"/>
    </location>
</feature>
<keyword evidence="3" id="KW-0813">Transport</keyword>
<accession>A0A168KRA9</accession>
<evidence type="ECO:0000256" key="7">
    <source>
        <dbReference type="ARBA" id="ARBA00023002"/>
    </source>
</evidence>
<dbReference type="GO" id="GO:0000293">
    <property type="term" value="F:ferric-chelate reductase activity"/>
    <property type="evidence" value="ECO:0007669"/>
    <property type="project" value="UniProtKB-ARBA"/>
</dbReference>
<proteinExistence type="inferred from homology"/>
<feature type="transmembrane region" description="Helical" evidence="10">
    <location>
        <begin position="424"/>
        <end position="443"/>
    </location>
</feature>
<gene>
    <name evidence="12" type="ORF">LEL_01585</name>
</gene>
<dbReference type="GO" id="GO:0006826">
    <property type="term" value="P:iron ion transport"/>
    <property type="evidence" value="ECO:0007669"/>
    <property type="project" value="TreeGrafter"/>
</dbReference>
<keyword evidence="6 10" id="KW-1133">Transmembrane helix</keyword>
<evidence type="ECO:0000313" key="12">
    <source>
        <dbReference type="EMBL" id="OAA82040.1"/>
    </source>
</evidence>
<dbReference type="InterPro" id="IPR017927">
    <property type="entry name" value="FAD-bd_FR_type"/>
</dbReference>
<dbReference type="SUPFAM" id="SSF52343">
    <property type="entry name" value="Ferredoxin reductase-like, C-terminal NADP-linked domain"/>
    <property type="match status" value="1"/>
</dbReference>
<feature type="transmembrane region" description="Helical" evidence="10">
    <location>
        <begin position="212"/>
        <end position="234"/>
    </location>
</feature>
<dbReference type="PANTHER" id="PTHR32361:SF28">
    <property type="entry name" value="FRP1P"/>
    <property type="match status" value="1"/>
</dbReference>
<dbReference type="PRINTS" id="PR00466">
    <property type="entry name" value="GP91PHOX"/>
</dbReference>
<comment type="subcellular location">
    <subcellularLocation>
        <location evidence="1">Membrane</location>
        <topology evidence="1">Multi-pass membrane protein</topology>
    </subcellularLocation>
</comment>
<dbReference type="AlphaFoldDB" id="A0A168KRA9"/>
<feature type="transmembrane region" description="Helical" evidence="10">
    <location>
        <begin position="27"/>
        <end position="50"/>
    </location>
</feature>
<dbReference type="InterPro" id="IPR013121">
    <property type="entry name" value="Fe_red_NAD-bd_6"/>
</dbReference>
<comment type="caution">
    <text evidence="12">The sequence shown here is derived from an EMBL/GenBank/DDBJ whole genome shotgun (WGS) entry which is preliminary data.</text>
</comment>
<evidence type="ECO:0000256" key="1">
    <source>
        <dbReference type="ARBA" id="ARBA00004141"/>
    </source>
</evidence>
<dbReference type="Pfam" id="PF08022">
    <property type="entry name" value="FAD_binding_8"/>
    <property type="match status" value="1"/>
</dbReference>
<dbReference type="InterPro" id="IPR013112">
    <property type="entry name" value="FAD-bd_8"/>
</dbReference>
<dbReference type="OrthoDB" id="10006946at2759"/>
<evidence type="ECO:0000256" key="5">
    <source>
        <dbReference type="ARBA" id="ARBA00022982"/>
    </source>
</evidence>
<dbReference type="GO" id="GO:0006879">
    <property type="term" value="P:intracellular iron ion homeostasis"/>
    <property type="evidence" value="ECO:0007669"/>
    <property type="project" value="TreeGrafter"/>
</dbReference>
<dbReference type="PROSITE" id="PS51384">
    <property type="entry name" value="FAD_FR"/>
    <property type="match status" value="1"/>
</dbReference>
<comment type="similarity">
    <text evidence="2">Belongs to the ferric reductase (FRE) family.</text>
</comment>
<dbReference type="Pfam" id="PF08030">
    <property type="entry name" value="NAD_binding_6"/>
    <property type="match status" value="1"/>
</dbReference>
<dbReference type="EMBL" id="AZHF01000001">
    <property type="protein sequence ID" value="OAA82040.1"/>
    <property type="molecule type" value="Genomic_DNA"/>
</dbReference>
<name>A0A168KRA9_CORDF</name>
<dbReference type="InterPro" id="IPR039261">
    <property type="entry name" value="FNR_nucleotide-bd"/>
</dbReference>
<dbReference type="PANTHER" id="PTHR32361">
    <property type="entry name" value="FERRIC/CUPRIC REDUCTASE TRANSMEMBRANE COMPONENT"/>
    <property type="match status" value="1"/>
</dbReference>
<keyword evidence="7" id="KW-0560">Oxidoreductase</keyword>
<feature type="domain" description="FAD-binding FR-type" evidence="11">
    <location>
        <begin position="286"/>
        <end position="415"/>
    </location>
</feature>
<dbReference type="GO" id="GO:0005886">
    <property type="term" value="C:plasma membrane"/>
    <property type="evidence" value="ECO:0007669"/>
    <property type="project" value="TreeGrafter"/>
</dbReference>